<gene>
    <name evidence="6" type="ORF">F0L17_25805</name>
</gene>
<dbReference type="InterPro" id="IPR050708">
    <property type="entry name" value="T6SS_VgrG/RHS"/>
</dbReference>
<dbReference type="PANTHER" id="PTHR32305:SF15">
    <property type="entry name" value="PROTEIN RHSA-RELATED"/>
    <property type="match status" value="1"/>
</dbReference>
<feature type="domain" description="DUF6531" evidence="4">
    <location>
        <begin position="139"/>
        <end position="205"/>
    </location>
</feature>
<feature type="domain" description="Teneurin-like YD-shell" evidence="5">
    <location>
        <begin position="921"/>
        <end position="1016"/>
    </location>
</feature>
<dbReference type="NCBIfam" id="TIGR01643">
    <property type="entry name" value="YD_repeat_2x"/>
    <property type="match status" value="4"/>
</dbReference>
<evidence type="ECO:0000256" key="2">
    <source>
        <dbReference type="SAM" id="MobiDB-lite"/>
    </source>
</evidence>
<feature type="signal peptide" evidence="3">
    <location>
        <begin position="1"/>
        <end position="43"/>
    </location>
</feature>
<dbReference type="Pfam" id="PF20148">
    <property type="entry name" value="DUF6531"/>
    <property type="match status" value="1"/>
</dbReference>
<dbReference type="OrthoDB" id="291011at2"/>
<dbReference type="AlphaFoldDB" id="A0A6G2BJJ5"/>
<evidence type="ECO:0000259" key="4">
    <source>
        <dbReference type="Pfam" id="PF20148"/>
    </source>
</evidence>
<dbReference type="InterPro" id="IPR056823">
    <property type="entry name" value="TEN-like_YD-shell"/>
</dbReference>
<sequence>MLRTRAWGTPNRRARRPLGPVRTFLVTAAAALAVTATAVPATAAPGEERPASSAWGRDGKPKVPPVQEGKNRPPTSVRSAKPTEEERAWAKAQETRRSDGPDAEDNEVAPLRWVPDGQGEVPWHEISDLRLTDSLVARINYSNGNLMLAATDFDVAGVGQNLQLTRTYNSFGPPYGQLPYRWWAGYERRLDEFTNMMVVYDDTAGTIRFDKNEDGTFATPDGYSLDFRKNGDGTYTLTDRKTGSKDHFSAVGELTKVVDRNGGTITVDHHKTADGRNAGFKLTETRSGRWIDLTEVDEDHWEATDSAGRTVEYHLDTDGNLVRTVDTGGKATAFGYDADGRITEVTTPEGRVVSFTYGEHDEVTSLTRGGPGGPTWTYSYSADYPWRAGTTTVTDPDGDETVYHHNDDGEVTKVTDPLGNERSRTYDAHNVVSATDAMGTGTDPGNTTAYGWDARNNPTSVKLPTGATASLTGYQTIAGTDLPGTLTTFDSHKTDYTYDTKGNTLSVAVTGDAGGTRKFTYQSEDTDCGGFEGQRCTATDQRGNTTHFTYDEAGNLIKAAPPAPMGATTYRYDALGRPIQVTDGRGRTLHYTYDDRDRVVKVDDGVYDTVTFTYDGDGNRTTRTDATGTTGWLYDALGRETIRTLADGSATVLAYTADGSVDTYTDPTGTVDYGWDAAGRLTELTDPAGRKTTYEYNNNGERTKTVYPGGTTQSVKLDGSGRPTRITATSGDTTLIDLSYSYLYGVPTGSGSDRITDGTKIRSRTDHVSGKRIAYSYDSAARLSYAQETRNGERTASWLYCFDAAGNLTAQSGNDSTCPAGDRFIYNDANQLTARNGDSSGWSHDKAGHETSAVAASTAVRTKEQWNAFSQLKLLTVNGTQYTAQYAGTTNAERVKLGATTFHHGPLGLAAQTTAGADTGFVREPTGTLNSMTTGGKSHYYLTDALGSVMGLVDASGERTHTYDYGPTGLPRTTPTETVPQPYRFTGTYLDPTGLYKMGARYYDPHLGRFTQPDPSGQETNPYLYATGDPVNRTDPTGLFSFSDVLDTGSDIFGVVTGCVAGIGAAAETGVITYASAVGGVVGAGVGSAIGAGAAVVGSCALGGAAGYYGADIITYG</sequence>
<evidence type="ECO:0000313" key="6">
    <source>
        <dbReference type="EMBL" id="MTE22455.1"/>
    </source>
</evidence>
<dbReference type="EMBL" id="WIXO01000001">
    <property type="protein sequence ID" value="MTE22455.1"/>
    <property type="molecule type" value="Genomic_DNA"/>
</dbReference>
<organism evidence="6 7">
    <name type="scientific">Streptomyces taklimakanensis</name>
    <dbReference type="NCBI Taxonomy" id="2569853"/>
    <lineage>
        <taxon>Bacteria</taxon>
        <taxon>Bacillati</taxon>
        <taxon>Actinomycetota</taxon>
        <taxon>Actinomycetes</taxon>
        <taxon>Kitasatosporales</taxon>
        <taxon>Streptomycetaceae</taxon>
        <taxon>Streptomyces</taxon>
    </lineage>
</organism>
<keyword evidence="1" id="KW-0677">Repeat</keyword>
<dbReference type="NCBIfam" id="TIGR03696">
    <property type="entry name" value="Rhs_assc_core"/>
    <property type="match status" value="1"/>
</dbReference>
<evidence type="ECO:0000259" key="5">
    <source>
        <dbReference type="Pfam" id="PF25023"/>
    </source>
</evidence>
<feature type="compositionally biased region" description="Basic and acidic residues" evidence="2">
    <location>
        <begin position="81"/>
        <end position="100"/>
    </location>
</feature>
<evidence type="ECO:0000256" key="3">
    <source>
        <dbReference type="SAM" id="SignalP"/>
    </source>
</evidence>
<dbReference type="Pfam" id="PF05593">
    <property type="entry name" value="RHS_repeat"/>
    <property type="match status" value="5"/>
</dbReference>
<feature type="chain" id="PRO_5026316791" evidence="3">
    <location>
        <begin position="44"/>
        <end position="1117"/>
    </location>
</feature>
<dbReference type="InterPro" id="IPR006530">
    <property type="entry name" value="YD"/>
</dbReference>
<dbReference type="InterPro" id="IPR022385">
    <property type="entry name" value="Rhs_assc_core"/>
</dbReference>
<feature type="region of interest" description="Disordered" evidence="2">
    <location>
        <begin position="963"/>
        <end position="982"/>
    </location>
</feature>
<keyword evidence="7" id="KW-1185">Reference proteome</keyword>
<dbReference type="InterPro" id="IPR031325">
    <property type="entry name" value="RHS_repeat"/>
</dbReference>
<dbReference type="Pfam" id="PF25023">
    <property type="entry name" value="TEN_YD-shell"/>
    <property type="match status" value="1"/>
</dbReference>
<comment type="caution">
    <text evidence="6">The sequence shown here is derived from an EMBL/GenBank/DDBJ whole genome shotgun (WGS) entry which is preliminary data.</text>
</comment>
<dbReference type="Proteomes" id="UP000473014">
    <property type="component" value="Unassembled WGS sequence"/>
</dbReference>
<dbReference type="PANTHER" id="PTHR32305">
    <property type="match status" value="1"/>
</dbReference>
<name>A0A6G2BJJ5_9ACTN</name>
<dbReference type="Gene3D" id="2.180.10.10">
    <property type="entry name" value="RHS repeat-associated core"/>
    <property type="match status" value="2"/>
</dbReference>
<feature type="region of interest" description="Disordered" evidence="2">
    <location>
        <begin position="41"/>
        <end position="116"/>
    </location>
</feature>
<protein>
    <submittedName>
        <fullName evidence="6">RHS repeat protein</fullName>
    </submittedName>
</protein>
<reference evidence="6 7" key="1">
    <citation type="submission" date="2019-11" db="EMBL/GenBank/DDBJ databases">
        <authorList>
            <person name="Yuan L."/>
        </authorList>
    </citation>
    <scope>NUCLEOTIDE SEQUENCE [LARGE SCALE GENOMIC DNA]</scope>
    <source>
        <strain evidence="6 7">TRM43335</strain>
    </source>
</reference>
<evidence type="ECO:0000313" key="7">
    <source>
        <dbReference type="Proteomes" id="UP000473014"/>
    </source>
</evidence>
<accession>A0A6G2BJJ5</accession>
<keyword evidence="3" id="KW-0732">Signal</keyword>
<dbReference type="InterPro" id="IPR045351">
    <property type="entry name" value="DUF6531"/>
</dbReference>
<proteinExistence type="predicted"/>
<evidence type="ECO:0000256" key="1">
    <source>
        <dbReference type="ARBA" id="ARBA00022737"/>
    </source>
</evidence>